<evidence type="ECO:0000313" key="2">
    <source>
        <dbReference type="Proteomes" id="UP000011750"/>
    </source>
</evidence>
<dbReference type="EnsemblPlants" id="Bra020882.1">
    <property type="protein sequence ID" value="Bra020882.1-P"/>
    <property type="gene ID" value="Bra020882"/>
</dbReference>
<reference evidence="1 2" key="1">
    <citation type="journal article" date="2011" name="Nat. Genet.">
        <title>The genome of the mesopolyploid crop species Brassica rapa.</title>
        <authorList>
            <consortium name="Brassica rapa Genome Sequencing Project Consortium"/>
            <person name="Wang X."/>
            <person name="Wang H."/>
            <person name="Wang J."/>
            <person name="Sun R."/>
            <person name="Wu J."/>
            <person name="Liu S."/>
            <person name="Bai Y."/>
            <person name="Mun J.H."/>
            <person name="Bancroft I."/>
            <person name="Cheng F."/>
            <person name="Huang S."/>
            <person name="Li X."/>
            <person name="Hua W."/>
            <person name="Wang J."/>
            <person name="Wang X."/>
            <person name="Freeling M."/>
            <person name="Pires J.C."/>
            <person name="Paterson A.H."/>
            <person name="Chalhoub B."/>
            <person name="Wang B."/>
            <person name="Hayward A."/>
            <person name="Sharpe A.G."/>
            <person name="Park B.S."/>
            <person name="Weisshaar B."/>
            <person name="Liu B."/>
            <person name="Li B."/>
            <person name="Liu B."/>
            <person name="Tong C."/>
            <person name="Song C."/>
            <person name="Duran C."/>
            <person name="Peng C."/>
            <person name="Geng C."/>
            <person name="Koh C."/>
            <person name="Lin C."/>
            <person name="Edwards D."/>
            <person name="Mu D."/>
            <person name="Shen D."/>
            <person name="Soumpourou E."/>
            <person name="Li F."/>
            <person name="Fraser F."/>
            <person name="Conant G."/>
            <person name="Lassalle G."/>
            <person name="King G.J."/>
            <person name="Bonnema G."/>
            <person name="Tang H."/>
            <person name="Wang H."/>
            <person name="Belcram H."/>
            <person name="Zhou H."/>
            <person name="Hirakawa H."/>
            <person name="Abe H."/>
            <person name="Guo H."/>
            <person name="Wang H."/>
            <person name="Jin H."/>
            <person name="Parkin I.A."/>
            <person name="Batley J."/>
            <person name="Kim J.S."/>
            <person name="Just J."/>
            <person name="Li J."/>
            <person name="Xu J."/>
            <person name="Deng J."/>
            <person name="Kim J.A."/>
            <person name="Li J."/>
            <person name="Yu J."/>
            <person name="Meng J."/>
            <person name="Wang J."/>
            <person name="Min J."/>
            <person name="Poulain J."/>
            <person name="Wang J."/>
            <person name="Hatakeyama K."/>
            <person name="Wu K."/>
            <person name="Wang L."/>
            <person name="Fang L."/>
            <person name="Trick M."/>
            <person name="Links M.G."/>
            <person name="Zhao M."/>
            <person name="Jin M."/>
            <person name="Ramchiary N."/>
            <person name="Drou N."/>
            <person name="Berkman P.J."/>
            <person name="Cai Q."/>
            <person name="Huang Q."/>
            <person name="Li R."/>
            <person name="Tabata S."/>
            <person name="Cheng S."/>
            <person name="Zhang S."/>
            <person name="Zhang S."/>
            <person name="Huang S."/>
            <person name="Sato S."/>
            <person name="Sun S."/>
            <person name="Kwon S.J."/>
            <person name="Choi S.R."/>
            <person name="Lee T.H."/>
            <person name="Fan W."/>
            <person name="Zhao X."/>
            <person name="Tan X."/>
            <person name="Xu X."/>
            <person name="Wang Y."/>
            <person name="Qiu Y."/>
            <person name="Yin Y."/>
            <person name="Li Y."/>
            <person name="Du Y."/>
            <person name="Liao Y."/>
            <person name="Lim Y."/>
            <person name="Narusaka Y."/>
            <person name="Wang Y."/>
            <person name="Wang Z."/>
            <person name="Li Z."/>
            <person name="Wang Z."/>
            <person name="Xiong Z."/>
            <person name="Zhang Z."/>
        </authorList>
    </citation>
    <scope>NUCLEOTIDE SEQUENCE [LARGE SCALE GENOMIC DNA]</scope>
    <source>
        <strain evidence="1 2">cv. Chiifu-401-42</strain>
    </source>
</reference>
<name>M4DWI8_BRACM</name>
<reference evidence="1" key="3">
    <citation type="submission" date="2023-03" db="UniProtKB">
        <authorList>
            <consortium name="EnsemblPlants"/>
        </authorList>
    </citation>
    <scope>IDENTIFICATION</scope>
    <source>
        <strain evidence="1">cv. Chiifu-401-42</strain>
    </source>
</reference>
<reference evidence="1 2" key="2">
    <citation type="journal article" date="2018" name="Hortic Res">
        <title>Improved Brassica rapa reference genome by single-molecule sequencing and chromosome conformation capture technologies.</title>
        <authorList>
            <person name="Zhang L."/>
            <person name="Cai X."/>
            <person name="Wu J."/>
            <person name="Liu M."/>
            <person name="Grob S."/>
            <person name="Cheng F."/>
            <person name="Liang J."/>
            <person name="Cai C."/>
            <person name="Liu Z."/>
            <person name="Liu B."/>
            <person name="Wang F."/>
            <person name="Li S."/>
            <person name="Liu F."/>
            <person name="Li X."/>
            <person name="Cheng L."/>
            <person name="Yang W."/>
            <person name="Li M.H."/>
            <person name="Grossniklaus U."/>
            <person name="Zheng H."/>
            <person name="Wang X."/>
        </authorList>
    </citation>
    <scope>NUCLEOTIDE SEQUENCE [LARGE SCALE GENOMIC DNA]</scope>
    <source>
        <strain evidence="1 2">cv. Chiifu-401-42</strain>
    </source>
</reference>
<dbReference type="AlphaFoldDB" id="M4DWI8"/>
<dbReference type="InParanoid" id="M4DWI8"/>
<protein>
    <submittedName>
        <fullName evidence="1">Uncharacterized protein</fullName>
    </submittedName>
</protein>
<dbReference type="Gramene" id="Bra020882.1">
    <property type="protein sequence ID" value="Bra020882.1-P"/>
    <property type="gene ID" value="Bra020882"/>
</dbReference>
<keyword evidence="2" id="KW-1185">Reference proteome</keyword>
<organism evidence="1 2">
    <name type="scientific">Brassica campestris</name>
    <name type="common">Field mustard</name>
    <dbReference type="NCBI Taxonomy" id="3711"/>
    <lineage>
        <taxon>Eukaryota</taxon>
        <taxon>Viridiplantae</taxon>
        <taxon>Streptophyta</taxon>
        <taxon>Embryophyta</taxon>
        <taxon>Tracheophyta</taxon>
        <taxon>Spermatophyta</taxon>
        <taxon>Magnoliopsida</taxon>
        <taxon>eudicotyledons</taxon>
        <taxon>Gunneridae</taxon>
        <taxon>Pentapetalae</taxon>
        <taxon>rosids</taxon>
        <taxon>malvids</taxon>
        <taxon>Brassicales</taxon>
        <taxon>Brassicaceae</taxon>
        <taxon>Brassiceae</taxon>
        <taxon>Brassica</taxon>
    </lineage>
</organism>
<dbReference type="HOGENOM" id="CLU_1984717_0_0_1"/>
<proteinExistence type="predicted"/>
<dbReference type="Proteomes" id="UP000011750">
    <property type="component" value="Chromosome A08"/>
</dbReference>
<evidence type="ECO:0000313" key="1">
    <source>
        <dbReference type="EnsemblPlants" id="Bra020882.1-P"/>
    </source>
</evidence>
<sequence length="126" mass="14544">MRCLPSSASEVEKPWRIEKQKLKFLQEILFREGIVVNYTRNSIISGRQLLQPPLLSVRRKMQPLNQDCLVDSVICILITILLSLWTCGKKEDNSALPEDLFRVEARNCSENPHMIKQITAQAKHKD</sequence>
<accession>M4DWI8</accession>